<feature type="compositionally biased region" description="Polar residues" evidence="2">
    <location>
        <begin position="317"/>
        <end position="335"/>
    </location>
</feature>
<feature type="signal peptide" evidence="3">
    <location>
        <begin position="1"/>
        <end position="37"/>
    </location>
</feature>
<evidence type="ECO:0000313" key="5">
    <source>
        <dbReference type="EMBL" id="QOK96302.1"/>
    </source>
</evidence>
<dbReference type="EMBL" id="CP051169">
    <property type="protein sequence ID" value="QOK96302.1"/>
    <property type="molecule type" value="Genomic_DNA"/>
</dbReference>
<proteinExistence type="predicted"/>
<dbReference type="InterPro" id="IPR018392">
    <property type="entry name" value="LysM"/>
</dbReference>
<evidence type="ECO:0000256" key="2">
    <source>
        <dbReference type="SAM" id="MobiDB-lite"/>
    </source>
</evidence>
<evidence type="ECO:0000256" key="3">
    <source>
        <dbReference type="SAM" id="SignalP"/>
    </source>
</evidence>
<feature type="compositionally biased region" description="Basic and acidic residues" evidence="2">
    <location>
        <begin position="336"/>
        <end position="350"/>
    </location>
</feature>
<dbReference type="Proteomes" id="UP000593970">
    <property type="component" value="Chromosome"/>
</dbReference>
<feature type="compositionally biased region" description="Low complexity" evidence="2">
    <location>
        <begin position="172"/>
        <end position="206"/>
    </location>
</feature>
<protein>
    <submittedName>
        <fullName evidence="5">FimV family protein</fullName>
    </submittedName>
</protein>
<evidence type="ECO:0000313" key="6">
    <source>
        <dbReference type="Proteomes" id="UP000593970"/>
    </source>
</evidence>
<feature type="region of interest" description="Disordered" evidence="2">
    <location>
        <begin position="306"/>
        <end position="354"/>
    </location>
</feature>
<keyword evidence="3" id="KW-0732">Signal</keyword>
<dbReference type="InterPro" id="IPR020011">
    <property type="entry name" value="FimV_C"/>
</dbReference>
<dbReference type="Pfam" id="PF25800">
    <property type="entry name" value="FimV_N"/>
    <property type="match status" value="1"/>
</dbReference>
<feature type="region of interest" description="Disordered" evidence="2">
    <location>
        <begin position="723"/>
        <end position="745"/>
    </location>
</feature>
<dbReference type="InterPro" id="IPR020012">
    <property type="entry name" value="LysM_FimV"/>
</dbReference>
<feature type="chain" id="PRO_5041694208" evidence="3">
    <location>
        <begin position="38"/>
        <end position="953"/>
    </location>
</feature>
<dbReference type="InterPro" id="IPR036779">
    <property type="entry name" value="LysM_dom_sf"/>
</dbReference>
<dbReference type="NCBIfam" id="TIGR03504">
    <property type="entry name" value="FimV_Cterm"/>
    <property type="match status" value="1"/>
</dbReference>
<dbReference type="Gene3D" id="3.10.350.10">
    <property type="entry name" value="LysM domain"/>
    <property type="match status" value="1"/>
</dbReference>
<evidence type="ECO:0000259" key="4">
    <source>
        <dbReference type="Pfam" id="PF25800"/>
    </source>
</evidence>
<name>A0AA92QAT5_RALSL</name>
<dbReference type="InterPro" id="IPR038440">
    <property type="entry name" value="FimV_C_sf"/>
</dbReference>
<feature type="region of interest" description="Disordered" evidence="2">
    <location>
        <begin position="164"/>
        <end position="215"/>
    </location>
</feature>
<dbReference type="Gene3D" id="1.20.58.2200">
    <property type="match status" value="1"/>
</dbReference>
<feature type="domain" description="FimV N-terminal" evidence="4">
    <location>
        <begin position="39"/>
        <end position="144"/>
    </location>
</feature>
<dbReference type="AlphaFoldDB" id="A0AA92QAT5"/>
<organism evidence="5 6">
    <name type="scientific">Ralstonia solanacearum</name>
    <name type="common">Pseudomonas solanacearum</name>
    <dbReference type="NCBI Taxonomy" id="305"/>
    <lineage>
        <taxon>Bacteria</taxon>
        <taxon>Pseudomonadati</taxon>
        <taxon>Pseudomonadota</taxon>
        <taxon>Betaproteobacteria</taxon>
        <taxon>Burkholderiales</taxon>
        <taxon>Burkholderiaceae</taxon>
        <taxon>Ralstonia</taxon>
        <taxon>Ralstonia solanacearum species complex</taxon>
    </lineage>
</organism>
<dbReference type="InterPro" id="IPR057840">
    <property type="entry name" value="FimV_N"/>
</dbReference>
<dbReference type="CDD" id="cd00118">
    <property type="entry name" value="LysM"/>
    <property type="match status" value="1"/>
</dbReference>
<keyword evidence="1" id="KW-0175">Coiled coil</keyword>
<feature type="coiled-coil region" evidence="1">
    <location>
        <begin position="363"/>
        <end position="397"/>
    </location>
</feature>
<gene>
    <name evidence="5" type="ORF">HF909_07570</name>
</gene>
<reference evidence="6" key="1">
    <citation type="submission" date="2020-04" db="EMBL/GenBank/DDBJ databases">
        <title>Ralstonia solanacearum UW576, UW763, UW773, and UW774.</title>
        <authorList>
            <person name="Steidl O."/>
            <person name="Truchon A."/>
            <person name="Allen C."/>
        </authorList>
    </citation>
    <scope>NUCLEOTIDE SEQUENCE [LARGE SCALE GENOMIC DNA]</scope>
    <source>
        <strain evidence="6">UW774</strain>
    </source>
</reference>
<sequence length="953" mass="98467">MRVSQYRRRESSHRSPRWSAVAIAAASLLLIQPAAHAAGFGALHVRSSLGQPLQAEIDLSGVTEEEAQNLVAKLASPDAYQRAGLTYNPIVSTLRASLVRQSGGTYVVRVISAQPVAEPFVDILVDLTWASGRVSRAYTFLLDPAGSSNTTRNFAPTPVVQATTPGVVDSTPAPVAAAPQAPAAAPRAARPARQAAARPQADAAAAEPSSGSGYTVQRGDSLYDVASTAVQGQDGVSLDQMLLALYRNNPKAFIGGNINRLRTGSVLTVPSAADAQKVSPREARREVVAQTSGFAGYRSRLATAAEANAATDTDSARQQSGSVSARVQDQATPSASERDELRLSKADRTGKAAATAGARAEELVAKEHALKEMESRVAQLEKNLSEMQHLVEVKNAELAKAAAKPAAGAAPSPATAAPAVTAANAPAPSASATPAQAPAAAASSAETAAASSAPAAAAPAAASAPVAQASAPAAAPKKAPVVVAPPPPAEEESFFSSLLGNPMALGLGGLVVALVGGLAVYRRRQQKPEPAHGFQDSLLSQESTVMAGANSLFGAAGGQSIDTSQHSVFGADFRIGGGNESNEVDPIAEADVYIAYGRDVQAEEILREALEQHPERQAIRLKLMEIYANRQDAHGFQTIAEEMLAQVGAASAEWAEAAAMGRKFDPANPLYLTVQGDGHHEQVAVDDRHGHAGGAVAAAGAALAGMGAVAAAAEAFKPTVMGETTRRGEEWTTVDPGMDPSMPSTKAPQLADLELPLESFPAPAAGEPITAPIQAAEVFQPRVEPEAPQAFELPQTDFAGHAGEAFQPASVPPLHMDLSDLSLDLNPAAPVAEMPVVEPAPAAVAADSLPAWAQPADLPETPTQLDAAPQPQAAVVQQEEPVTVMRLDTNLPHTLSAEGGIDGVRDLQIKFDLAKAYIEIGDKEGARELLQEVLDLGDPSFHAEAQALMRQIG</sequence>
<dbReference type="NCBIfam" id="TIGR03505">
    <property type="entry name" value="FimV_core"/>
    <property type="match status" value="1"/>
</dbReference>
<evidence type="ECO:0000256" key="1">
    <source>
        <dbReference type="SAM" id="Coils"/>
    </source>
</evidence>
<accession>A0AA92QAT5</accession>